<sequence length="167" mass="19069">MSSGDTCDHPRVGLGVFVVRDNKFLLGKRKGAHCAGTWQLPGGSLEFGESFVDCAEREVLEETSLEIKNITFQAVTNDPMPDENKHFVNIFMRAEVVDGNVEPVVMEPHKCECWKWVSWDEFIKGGVNGVLENKLVNQYRPMFQPMETLLNENPNYEPIYKLIDFQN</sequence>
<dbReference type="PROSITE" id="PS51462">
    <property type="entry name" value="NUDIX"/>
    <property type="match status" value="1"/>
</dbReference>
<evidence type="ECO:0000259" key="2">
    <source>
        <dbReference type="PROSITE" id="PS51462"/>
    </source>
</evidence>
<feature type="domain" description="Nudix hydrolase" evidence="2">
    <location>
        <begin position="9"/>
        <end position="144"/>
    </location>
</feature>
<dbReference type="PANTHER" id="PTHR16099:SF5">
    <property type="entry name" value="NUCLEOTIDE TRIPHOSPHATE DIPHOSPHATASE NUDT15"/>
    <property type="match status" value="1"/>
</dbReference>
<dbReference type="InterPro" id="IPR020476">
    <property type="entry name" value="Nudix_hydrolase"/>
</dbReference>
<dbReference type="GO" id="GO:0006203">
    <property type="term" value="P:dGTP catabolic process"/>
    <property type="evidence" value="ECO:0007669"/>
    <property type="project" value="TreeGrafter"/>
</dbReference>
<dbReference type="EMBL" id="CAJVPP010000221">
    <property type="protein sequence ID" value="CAG8457619.1"/>
    <property type="molecule type" value="Genomic_DNA"/>
</dbReference>
<accession>A0A9N8VP87</accession>
<dbReference type="FunFam" id="3.90.79.10:FF:000060">
    <property type="entry name" value="Nudix hydrolase 1"/>
    <property type="match status" value="1"/>
</dbReference>
<dbReference type="InterPro" id="IPR015797">
    <property type="entry name" value="NUDIX_hydrolase-like_dom_sf"/>
</dbReference>
<evidence type="ECO:0000313" key="4">
    <source>
        <dbReference type="Proteomes" id="UP000789375"/>
    </source>
</evidence>
<protein>
    <submittedName>
        <fullName evidence="3">10593_t:CDS:1</fullName>
    </submittedName>
</protein>
<dbReference type="PANTHER" id="PTHR16099">
    <property type="entry name" value="8-OXO-DGTP DIPHOSPHATES NUDT15"/>
    <property type="match status" value="1"/>
</dbReference>
<name>A0A9N8VP87_FUNMO</name>
<evidence type="ECO:0000313" key="3">
    <source>
        <dbReference type="EMBL" id="CAG8457619.1"/>
    </source>
</evidence>
<comment type="caution">
    <text evidence="3">The sequence shown here is derived from an EMBL/GenBank/DDBJ whole genome shotgun (WGS) entry which is preliminary data.</text>
</comment>
<keyword evidence="1" id="KW-0378">Hydrolase</keyword>
<reference evidence="3" key="1">
    <citation type="submission" date="2021-06" db="EMBL/GenBank/DDBJ databases">
        <authorList>
            <person name="Kallberg Y."/>
            <person name="Tangrot J."/>
            <person name="Rosling A."/>
        </authorList>
    </citation>
    <scope>NUCLEOTIDE SEQUENCE</scope>
    <source>
        <strain evidence="3">87-6 pot B 2015</strain>
    </source>
</reference>
<dbReference type="SUPFAM" id="SSF55811">
    <property type="entry name" value="Nudix"/>
    <property type="match status" value="1"/>
</dbReference>
<dbReference type="CDD" id="cd04678">
    <property type="entry name" value="NUDIX_MTH2_Nudt15"/>
    <property type="match status" value="1"/>
</dbReference>
<dbReference type="Proteomes" id="UP000789375">
    <property type="component" value="Unassembled WGS sequence"/>
</dbReference>
<gene>
    <name evidence="3" type="ORF">FMOSSE_LOCUS1872</name>
</gene>
<dbReference type="Gene3D" id="3.90.79.10">
    <property type="entry name" value="Nucleoside Triphosphate Pyrophosphohydrolase"/>
    <property type="match status" value="1"/>
</dbReference>
<dbReference type="InterPro" id="IPR000086">
    <property type="entry name" value="NUDIX_hydrolase_dom"/>
</dbReference>
<keyword evidence="4" id="KW-1185">Reference proteome</keyword>
<dbReference type="PRINTS" id="PR00502">
    <property type="entry name" value="NUDIXFAMILY"/>
</dbReference>
<organism evidence="3 4">
    <name type="scientific">Funneliformis mosseae</name>
    <name type="common">Endomycorrhizal fungus</name>
    <name type="synonym">Glomus mosseae</name>
    <dbReference type="NCBI Taxonomy" id="27381"/>
    <lineage>
        <taxon>Eukaryota</taxon>
        <taxon>Fungi</taxon>
        <taxon>Fungi incertae sedis</taxon>
        <taxon>Mucoromycota</taxon>
        <taxon>Glomeromycotina</taxon>
        <taxon>Glomeromycetes</taxon>
        <taxon>Glomerales</taxon>
        <taxon>Glomeraceae</taxon>
        <taxon>Funneliformis</taxon>
    </lineage>
</organism>
<dbReference type="AlphaFoldDB" id="A0A9N8VP87"/>
<evidence type="ECO:0000256" key="1">
    <source>
        <dbReference type="ARBA" id="ARBA00022801"/>
    </source>
</evidence>
<proteinExistence type="predicted"/>
<dbReference type="Pfam" id="PF00293">
    <property type="entry name" value="NUDIX"/>
    <property type="match status" value="1"/>
</dbReference>
<dbReference type="GO" id="GO:0005829">
    <property type="term" value="C:cytosol"/>
    <property type="evidence" value="ECO:0007669"/>
    <property type="project" value="TreeGrafter"/>
</dbReference>
<dbReference type="GO" id="GO:0035539">
    <property type="term" value="F:8-oxo-7,8-dihydrodeoxyguanosine triphosphate pyrophosphatase activity"/>
    <property type="evidence" value="ECO:0007669"/>
    <property type="project" value="TreeGrafter"/>
</dbReference>